<evidence type="ECO:0000313" key="9">
    <source>
        <dbReference type="EMBL" id="KKN41661.1"/>
    </source>
</evidence>
<evidence type="ECO:0000256" key="2">
    <source>
        <dbReference type="ARBA" id="ARBA00012438"/>
    </source>
</evidence>
<feature type="domain" description="Response regulatory" evidence="8">
    <location>
        <begin position="7"/>
        <end position="124"/>
    </location>
</feature>
<dbReference type="GO" id="GO:0005886">
    <property type="term" value="C:plasma membrane"/>
    <property type="evidence" value="ECO:0007669"/>
    <property type="project" value="TreeGrafter"/>
</dbReference>
<dbReference type="Gene3D" id="3.30.450.20">
    <property type="entry name" value="PAS domain"/>
    <property type="match status" value="1"/>
</dbReference>
<keyword evidence="4" id="KW-0808">Transferase</keyword>
<organism evidence="9">
    <name type="scientific">marine sediment metagenome</name>
    <dbReference type="NCBI Taxonomy" id="412755"/>
    <lineage>
        <taxon>unclassified sequences</taxon>
        <taxon>metagenomes</taxon>
        <taxon>ecological metagenomes</taxon>
    </lineage>
</organism>
<evidence type="ECO:0000256" key="4">
    <source>
        <dbReference type="ARBA" id="ARBA00022679"/>
    </source>
</evidence>
<dbReference type="PROSITE" id="PS50110">
    <property type="entry name" value="RESPONSE_REGULATORY"/>
    <property type="match status" value="1"/>
</dbReference>
<dbReference type="SUPFAM" id="SSF52172">
    <property type="entry name" value="CheY-like"/>
    <property type="match status" value="1"/>
</dbReference>
<dbReference type="Gene3D" id="1.10.287.130">
    <property type="match status" value="1"/>
</dbReference>
<feature type="domain" description="Histidine kinase" evidence="7">
    <location>
        <begin position="271"/>
        <end position="493"/>
    </location>
</feature>
<gene>
    <name evidence="9" type="ORF">LCGC14_0721070</name>
</gene>
<dbReference type="SUPFAM" id="SSF55874">
    <property type="entry name" value="ATPase domain of HSP90 chaperone/DNA topoisomerase II/histidine kinase"/>
    <property type="match status" value="1"/>
</dbReference>
<comment type="caution">
    <text evidence="9">The sequence shown here is derived from an EMBL/GenBank/DDBJ whole genome shotgun (WGS) entry which is preliminary data.</text>
</comment>
<dbReference type="SMART" id="SM00448">
    <property type="entry name" value="REC"/>
    <property type="match status" value="1"/>
</dbReference>
<proteinExistence type="predicted"/>
<dbReference type="EC" id="2.7.13.3" evidence="2"/>
<dbReference type="CDD" id="cd00156">
    <property type="entry name" value="REC"/>
    <property type="match status" value="1"/>
</dbReference>
<dbReference type="FunFam" id="3.30.565.10:FF:000006">
    <property type="entry name" value="Sensor histidine kinase WalK"/>
    <property type="match status" value="1"/>
</dbReference>
<dbReference type="PANTHER" id="PTHR45453">
    <property type="entry name" value="PHOSPHATE REGULON SENSOR PROTEIN PHOR"/>
    <property type="match status" value="1"/>
</dbReference>
<dbReference type="SUPFAM" id="SSF55785">
    <property type="entry name" value="PYP-like sensor domain (PAS domain)"/>
    <property type="match status" value="1"/>
</dbReference>
<dbReference type="InterPro" id="IPR050351">
    <property type="entry name" value="BphY/WalK/GraS-like"/>
</dbReference>
<dbReference type="InterPro" id="IPR036097">
    <property type="entry name" value="HisK_dim/P_sf"/>
</dbReference>
<dbReference type="PRINTS" id="PR00344">
    <property type="entry name" value="BCTRLSENSOR"/>
</dbReference>
<evidence type="ECO:0000256" key="3">
    <source>
        <dbReference type="ARBA" id="ARBA00022553"/>
    </source>
</evidence>
<dbReference type="Gene3D" id="3.40.50.2300">
    <property type="match status" value="1"/>
</dbReference>
<accession>A0A0F9SXS3</accession>
<evidence type="ECO:0000259" key="8">
    <source>
        <dbReference type="PROSITE" id="PS50110"/>
    </source>
</evidence>
<dbReference type="SMART" id="SM00388">
    <property type="entry name" value="HisKA"/>
    <property type="match status" value="1"/>
</dbReference>
<dbReference type="GO" id="GO:0000155">
    <property type="term" value="F:phosphorelay sensor kinase activity"/>
    <property type="evidence" value="ECO:0007669"/>
    <property type="project" value="InterPro"/>
</dbReference>
<dbReference type="PANTHER" id="PTHR45453:SF1">
    <property type="entry name" value="PHOSPHATE REGULON SENSOR PROTEIN PHOR"/>
    <property type="match status" value="1"/>
</dbReference>
<evidence type="ECO:0000256" key="5">
    <source>
        <dbReference type="ARBA" id="ARBA00022777"/>
    </source>
</evidence>
<dbReference type="Pfam" id="PF00512">
    <property type="entry name" value="HisKA"/>
    <property type="match status" value="1"/>
</dbReference>
<sequence length="503" mass="58037">MIDKNIDLLVIEDNPGDARIIEECLKDISNPKFNLKFSIRLTEAIKILEKTKFDLILLDLYLPDSKKAETLSTLLDKNLNIPIIILTGLDDKEHAIASVKKGAQDYLVKGELDKVVLSRSILYAIERFRIDKKLKKSEEKYKNERDNLMNILESLQDGVLIINEQYDIDYVNPVFIKEFGTYEGKKCYQYLFDNSSFCTSCKKNKILSGNTVREEFPLKNIQKIYDFVGTSLNNPDGSTSILIIFHDITRLKQVEKKLREINILKTEFLNRASHELKTPLVVIKGYLDLILDQYRLELNSDTIEWLEEMDKGYERLHKKIEILIKTSHLDSPTYNFNPEIENLSFLVKLCIRDLNSNLKLRNLTLKLELDESIYGEFVKEEIYEVVTNLLSNAINNTPKGGKIKIKSEINDNKIIISIQDNGVGITKEEKNQLFEKFGKIERYGKELDVLVDGSGLGLYISKKIINFHGGNIWVESEGRNKGSTFYFSLPNENVKKHQEFLLS</sequence>
<dbReference type="Pfam" id="PF02518">
    <property type="entry name" value="HATPase_c"/>
    <property type="match status" value="1"/>
</dbReference>
<comment type="catalytic activity">
    <reaction evidence="1">
        <text>ATP + protein L-histidine = ADP + protein N-phospho-L-histidine.</text>
        <dbReference type="EC" id="2.7.13.3"/>
    </reaction>
</comment>
<dbReference type="AlphaFoldDB" id="A0A0F9SXS3"/>
<dbReference type="InterPro" id="IPR001789">
    <property type="entry name" value="Sig_transdc_resp-reg_receiver"/>
</dbReference>
<protein>
    <recommendedName>
        <fullName evidence="2">histidine kinase</fullName>
        <ecNumber evidence="2">2.7.13.3</ecNumber>
    </recommendedName>
</protein>
<dbReference type="InterPro" id="IPR005467">
    <property type="entry name" value="His_kinase_dom"/>
</dbReference>
<evidence type="ECO:0000256" key="6">
    <source>
        <dbReference type="ARBA" id="ARBA00023012"/>
    </source>
</evidence>
<dbReference type="InterPro" id="IPR035965">
    <property type="entry name" value="PAS-like_dom_sf"/>
</dbReference>
<dbReference type="InterPro" id="IPR011006">
    <property type="entry name" value="CheY-like_superfamily"/>
</dbReference>
<dbReference type="GO" id="GO:0016036">
    <property type="term" value="P:cellular response to phosphate starvation"/>
    <property type="evidence" value="ECO:0007669"/>
    <property type="project" value="TreeGrafter"/>
</dbReference>
<keyword evidence="3" id="KW-0597">Phosphoprotein</keyword>
<dbReference type="InterPro" id="IPR003661">
    <property type="entry name" value="HisK_dim/P_dom"/>
</dbReference>
<dbReference type="EMBL" id="LAZR01001634">
    <property type="protein sequence ID" value="KKN41661.1"/>
    <property type="molecule type" value="Genomic_DNA"/>
</dbReference>
<dbReference type="Pfam" id="PF00072">
    <property type="entry name" value="Response_reg"/>
    <property type="match status" value="1"/>
</dbReference>
<dbReference type="InterPro" id="IPR036890">
    <property type="entry name" value="HATPase_C_sf"/>
</dbReference>
<dbReference type="SUPFAM" id="SSF47384">
    <property type="entry name" value="Homodimeric domain of signal transducing histidine kinase"/>
    <property type="match status" value="1"/>
</dbReference>
<dbReference type="Gene3D" id="3.30.565.10">
    <property type="entry name" value="Histidine kinase-like ATPase, C-terminal domain"/>
    <property type="match status" value="1"/>
</dbReference>
<keyword evidence="6" id="KW-0902">Two-component regulatory system</keyword>
<name>A0A0F9SXS3_9ZZZZ</name>
<dbReference type="SMART" id="SM00387">
    <property type="entry name" value="HATPase_c"/>
    <property type="match status" value="1"/>
</dbReference>
<dbReference type="GO" id="GO:0004721">
    <property type="term" value="F:phosphoprotein phosphatase activity"/>
    <property type="evidence" value="ECO:0007669"/>
    <property type="project" value="TreeGrafter"/>
</dbReference>
<evidence type="ECO:0000256" key="1">
    <source>
        <dbReference type="ARBA" id="ARBA00000085"/>
    </source>
</evidence>
<keyword evidence="5" id="KW-0418">Kinase</keyword>
<dbReference type="PROSITE" id="PS50109">
    <property type="entry name" value="HIS_KIN"/>
    <property type="match status" value="1"/>
</dbReference>
<reference evidence="9" key="1">
    <citation type="journal article" date="2015" name="Nature">
        <title>Complex archaea that bridge the gap between prokaryotes and eukaryotes.</title>
        <authorList>
            <person name="Spang A."/>
            <person name="Saw J.H."/>
            <person name="Jorgensen S.L."/>
            <person name="Zaremba-Niedzwiedzka K."/>
            <person name="Martijn J."/>
            <person name="Lind A.E."/>
            <person name="van Eijk R."/>
            <person name="Schleper C."/>
            <person name="Guy L."/>
            <person name="Ettema T.J."/>
        </authorList>
    </citation>
    <scope>NUCLEOTIDE SEQUENCE</scope>
</reference>
<evidence type="ECO:0000259" key="7">
    <source>
        <dbReference type="PROSITE" id="PS50109"/>
    </source>
</evidence>
<dbReference type="InterPro" id="IPR004358">
    <property type="entry name" value="Sig_transdc_His_kin-like_C"/>
</dbReference>
<dbReference type="CDD" id="cd00075">
    <property type="entry name" value="HATPase"/>
    <property type="match status" value="1"/>
</dbReference>
<dbReference type="InterPro" id="IPR003594">
    <property type="entry name" value="HATPase_dom"/>
</dbReference>
<dbReference type="CDD" id="cd00082">
    <property type="entry name" value="HisKA"/>
    <property type="match status" value="1"/>
</dbReference>